<protein>
    <submittedName>
        <fullName evidence="14">23S rRNA (Adenine(2503)-C(2))-methyltransferase RlmN</fullName>
    </submittedName>
</protein>
<keyword evidence="9" id="KW-0479">Metal-binding</keyword>
<dbReference type="InterPro" id="IPR058240">
    <property type="entry name" value="rSAM_sf"/>
</dbReference>
<proteinExistence type="inferred from homology"/>
<dbReference type="SFLD" id="SFLDG01062">
    <property type="entry name" value="methyltransferase_(Class_A)"/>
    <property type="match status" value="1"/>
</dbReference>
<comment type="subcellular location">
    <subcellularLocation>
        <location evidence="2">Cytoplasm</location>
    </subcellularLocation>
</comment>
<evidence type="ECO:0000313" key="14">
    <source>
        <dbReference type="EMBL" id="MCO6046472.1"/>
    </source>
</evidence>
<keyword evidence="6" id="KW-0489">Methyltransferase</keyword>
<dbReference type="GO" id="GO:0070475">
    <property type="term" value="P:rRNA base methylation"/>
    <property type="evidence" value="ECO:0007669"/>
    <property type="project" value="TreeGrafter"/>
</dbReference>
<evidence type="ECO:0000259" key="13">
    <source>
        <dbReference type="PROSITE" id="PS51918"/>
    </source>
</evidence>
<organism evidence="14 15">
    <name type="scientific">Aeoliella straminimaris</name>
    <dbReference type="NCBI Taxonomy" id="2954799"/>
    <lineage>
        <taxon>Bacteria</taxon>
        <taxon>Pseudomonadati</taxon>
        <taxon>Planctomycetota</taxon>
        <taxon>Planctomycetia</taxon>
        <taxon>Pirellulales</taxon>
        <taxon>Lacipirellulaceae</taxon>
        <taxon>Aeoliella</taxon>
    </lineage>
</organism>
<dbReference type="GO" id="GO:0008173">
    <property type="term" value="F:RNA methyltransferase activity"/>
    <property type="evidence" value="ECO:0007669"/>
    <property type="project" value="InterPro"/>
</dbReference>
<keyword evidence="11" id="KW-0411">Iron-sulfur</keyword>
<dbReference type="SMART" id="SM00729">
    <property type="entry name" value="Elp3"/>
    <property type="match status" value="1"/>
</dbReference>
<evidence type="ECO:0000256" key="12">
    <source>
        <dbReference type="ARBA" id="ARBA00023157"/>
    </source>
</evidence>
<dbReference type="InterPro" id="IPR013785">
    <property type="entry name" value="Aldolase_TIM"/>
</dbReference>
<comment type="caution">
    <text evidence="14">The sequence shown here is derived from an EMBL/GenBank/DDBJ whole genome shotgun (WGS) entry which is preliminary data.</text>
</comment>
<dbReference type="GO" id="GO:0051539">
    <property type="term" value="F:4 iron, 4 sulfur cluster binding"/>
    <property type="evidence" value="ECO:0007669"/>
    <property type="project" value="UniProtKB-KW"/>
</dbReference>
<evidence type="ECO:0000256" key="9">
    <source>
        <dbReference type="ARBA" id="ARBA00022723"/>
    </source>
</evidence>
<dbReference type="InterPro" id="IPR006638">
    <property type="entry name" value="Elp3/MiaA/NifB-like_rSAM"/>
</dbReference>
<dbReference type="SUPFAM" id="SSF102114">
    <property type="entry name" value="Radical SAM enzymes"/>
    <property type="match status" value="1"/>
</dbReference>
<dbReference type="GO" id="GO:0030488">
    <property type="term" value="P:tRNA methylation"/>
    <property type="evidence" value="ECO:0007669"/>
    <property type="project" value="TreeGrafter"/>
</dbReference>
<comment type="similarity">
    <text evidence="3">Belongs to the radical SAM superfamily. RlmN family.</text>
</comment>
<evidence type="ECO:0000256" key="8">
    <source>
        <dbReference type="ARBA" id="ARBA00022691"/>
    </source>
</evidence>
<dbReference type="InterPro" id="IPR004383">
    <property type="entry name" value="rRNA_lsu_MTrfase_RlmN/Cfr"/>
</dbReference>
<comment type="cofactor">
    <cofactor evidence="1">
        <name>[4Fe-4S] cluster</name>
        <dbReference type="ChEBI" id="CHEBI:49883"/>
    </cofactor>
</comment>
<evidence type="ECO:0000256" key="2">
    <source>
        <dbReference type="ARBA" id="ARBA00004496"/>
    </source>
</evidence>
<dbReference type="PIRSF" id="PIRSF006004">
    <property type="entry name" value="CHP00048"/>
    <property type="match status" value="1"/>
</dbReference>
<evidence type="ECO:0000256" key="7">
    <source>
        <dbReference type="ARBA" id="ARBA00022679"/>
    </source>
</evidence>
<evidence type="ECO:0000256" key="6">
    <source>
        <dbReference type="ARBA" id="ARBA00022603"/>
    </source>
</evidence>
<dbReference type="PANTHER" id="PTHR30544">
    <property type="entry name" value="23S RRNA METHYLTRANSFERASE"/>
    <property type="match status" value="1"/>
</dbReference>
<dbReference type="SFLD" id="SFLDF00275">
    <property type="entry name" value="adenosine_C2_methyltransferase"/>
    <property type="match status" value="1"/>
</dbReference>
<dbReference type="PANTHER" id="PTHR30544:SF5">
    <property type="entry name" value="RADICAL SAM CORE DOMAIN-CONTAINING PROTEIN"/>
    <property type="match status" value="1"/>
</dbReference>
<dbReference type="GO" id="GO:0005737">
    <property type="term" value="C:cytoplasm"/>
    <property type="evidence" value="ECO:0007669"/>
    <property type="project" value="UniProtKB-SubCell"/>
</dbReference>
<evidence type="ECO:0000256" key="3">
    <source>
        <dbReference type="ARBA" id="ARBA00007544"/>
    </source>
</evidence>
<dbReference type="GO" id="GO:0046872">
    <property type="term" value="F:metal ion binding"/>
    <property type="evidence" value="ECO:0007669"/>
    <property type="project" value="UniProtKB-KW"/>
</dbReference>
<dbReference type="PROSITE" id="PS51918">
    <property type="entry name" value="RADICAL_SAM"/>
    <property type="match status" value="1"/>
</dbReference>
<name>A0A9X2FCF1_9BACT</name>
<keyword evidence="10" id="KW-0408">Iron</keyword>
<evidence type="ECO:0000256" key="1">
    <source>
        <dbReference type="ARBA" id="ARBA00001966"/>
    </source>
</evidence>
<accession>A0A9X2FCF1</accession>
<dbReference type="InterPro" id="IPR007197">
    <property type="entry name" value="rSAM"/>
</dbReference>
<keyword evidence="5" id="KW-0963">Cytoplasm</keyword>
<dbReference type="Gene3D" id="3.20.20.70">
    <property type="entry name" value="Aldolase class I"/>
    <property type="match status" value="1"/>
</dbReference>
<evidence type="ECO:0000256" key="5">
    <source>
        <dbReference type="ARBA" id="ARBA00022490"/>
    </source>
</evidence>
<evidence type="ECO:0000256" key="11">
    <source>
        <dbReference type="ARBA" id="ARBA00023014"/>
    </source>
</evidence>
<sequence length="360" mass="39688">MSDLPILQNVSLYDAAAVESLRRALALDPHLVHRLRTVLWKKFAGREAALHELPPAAREVFAQHVEFHPLTLDVRLDSAEDGATKLVFRTAGDQRIESVLLRAGTGRTALCISSQVGCAANCDFCATGKMGFFANLSAGEMLDQIVQANEQIKDEGRTVRNIVLMGMGEPFHNEPAVYEVLDTLTDGRGFNHPASRILISTVGIPDAMLRCGRRYPSVNLALSLHSVRQEVRERIIPLARKHPLDELRQAIVELNAIQPSTVMIEYLMLAGVNDSLEDAAELVRYLDGLRVHVNLIPYNPIEGAPELKSSPREVSDLFADHLKAAGLTTTIRYSMGADIEAACGQLVQQLERKRRTTATQ</sequence>
<evidence type="ECO:0000256" key="10">
    <source>
        <dbReference type="ARBA" id="ARBA00023004"/>
    </source>
</evidence>
<feature type="domain" description="Radical SAM core" evidence="13">
    <location>
        <begin position="104"/>
        <end position="340"/>
    </location>
</feature>
<keyword evidence="7" id="KW-0808">Transferase</keyword>
<keyword evidence="12" id="KW-1015">Disulfide bond</keyword>
<dbReference type="CDD" id="cd01335">
    <property type="entry name" value="Radical_SAM"/>
    <property type="match status" value="1"/>
</dbReference>
<reference evidence="14" key="1">
    <citation type="submission" date="2022-06" db="EMBL/GenBank/DDBJ databases">
        <title>Aeoliella straminimaris, a novel planctomycete from sediments.</title>
        <authorList>
            <person name="Vitorino I.R."/>
            <person name="Lage O.M."/>
        </authorList>
    </citation>
    <scope>NUCLEOTIDE SEQUENCE</scope>
    <source>
        <strain evidence="14">ICT_H6.2</strain>
    </source>
</reference>
<dbReference type="RefSeq" id="WP_252854585.1">
    <property type="nucleotide sequence ID" value="NZ_JAMXLR010000073.1"/>
</dbReference>
<dbReference type="Pfam" id="PF04055">
    <property type="entry name" value="Radical_SAM"/>
    <property type="match status" value="1"/>
</dbReference>
<dbReference type="EMBL" id="JAMXLR010000073">
    <property type="protein sequence ID" value="MCO6046472.1"/>
    <property type="molecule type" value="Genomic_DNA"/>
</dbReference>
<dbReference type="InterPro" id="IPR040072">
    <property type="entry name" value="Methyltransferase_A"/>
</dbReference>
<evidence type="ECO:0000313" key="15">
    <source>
        <dbReference type="Proteomes" id="UP001155241"/>
    </source>
</evidence>
<keyword evidence="4" id="KW-0004">4Fe-4S</keyword>
<keyword evidence="8" id="KW-0949">S-adenosyl-L-methionine</keyword>
<dbReference type="Proteomes" id="UP001155241">
    <property type="component" value="Unassembled WGS sequence"/>
</dbReference>
<evidence type="ECO:0000256" key="4">
    <source>
        <dbReference type="ARBA" id="ARBA00022485"/>
    </source>
</evidence>
<dbReference type="SFLD" id="SFLDS00029">
    <property type="entry name" value="Radical_SAM"/>
    <property type="match status" value="1"/>
</dbReference>
<gene>
    <name evidence="14" type="ORF">NG895_21445</name>
</gene>
<dbReference type="AlphaFoldDB" id="A0A9X2FCF1"/>
<keyword evidence="15" id="KW-1185">Reference proteome</keyword>